<dbReference type="Pfam" id="PF13639">
    <property type="entry name" value="zf-RING_2"/>
    <property type="match status" value="1"/>
</dbReference>
<evidence type="ECO:0000256" key="2">
    <source>
        <dbReference type="ARBA" id="ARBA00004167"/>
    </source>
</evidence>
<sequence length="108" mass="12385">MNVCSEIGDQWWVPHRLRPTVPEGLFHFEIQALPKFKFKRSTVHGCGGGSGWTQCIICLRVVKVGEKVRQLPKCSHLFHVKCIDEWLASHETCPLCRQHLLMPSRPPV</sequence>
<evidence type="ECO:0000256" key="6">
    <source>
        <dbReference type="ARBA" id="ARBA00022692"/>
    </source>
</evidence>
<gene>
    <name evidence="15" type="ORF">CB5_LOCUS24488</name>
</gene>
<dbReference type="InterPro" id="IPR001841">
    <property type="entry name" value="Znf_RING"/>
</dbReference>
<dbReference type="Gene3D" id="3.30.40.10">
    <property type="entry name" value="Zinc/RING finger domain, C3HC4 (zinc finger)"/>
    <property type="match status" value="1"/>
</dbReference>
<evidence type="ECO:0000256" key="10">
    <source>
        <dbReference type="ARBA" id="ARBA00022833"/>
    </source>
</evidence>
<comment type="catalytic activity">
    <reaction evidence="1">
        <text>S-ubiquitinyl-[E2 ubiquitin-conjugating enzyme]-L-cysteine + [acceptor protein]-L-lysine = [E2 ubiquitin-conjugating enzyme]-L-cysteine + N(6)-ubiquitinyl-[acceptor protein]-L-lysine.</text>
        <dbReference type="EC" id="2.3.2.27"/>
    </reaction>
</comment>
<name>A0A6V7QEE2_ANACO</name>
<comment type="pathway">
    <text evidence="3">Protein modification; protein ubiquitination.</text>
</comment>
<evidence type="ECO:0000256" key="1">
    <source>
        <dbReference type="ARBA" id="ARBA00000900"/>
    </source>
</evidence>
<evidence type="ECO:0000256" key="3">
    <source>
        <dbReference type="ARBA" id="ARBA00004906"/>
    </source>
</evidence>
<dbReference type="GO" id="GO:0016020">
    <property type="term" value="C:membrane"/>
    <property type="evidence" value="ECO:0007669"/>
    <property type="project" value="UniProtKB-SubCell"/>
</dbReference>
<dbReference type="PROSITE" id="PS50089">
    <property type="entry name" value="ZF_RING_2"/>
    <property type="match status" value="1"/>
</dbReference>
<dbReference type="PANTHER" id="PTHR46913:SF1">
    <property type="entry name" value="RING-H2 FINGER PROTEIN ATL16"/>
    <property type="match status" value="1"/>
</dbReference>
<evidence type="ECO:0000313" key="15">
    <source>
        <dbReference type="EMBL" id="CAD1841277.1"/>
    </source>
</evidence>
<evidence type="ECO:0000259" key="14">
    <source>
        <dbReference type="PROSITE" id="PS50089"/>
    </source>
</evidence>
<evidence type="ECO:0000256" key="11">
    <source>
        <dbReference type="ARBA" id="ARBA00022989"/>
    </source>
</evidence>
<keyword evidence="6" id="KW-0812">Transmembrane</keyword>
<dbReference type="GO" id="GO:0016567">
    <property type="term" value="P:protein ubiquitination"/>
    <property type="evidence" value="ECO:0007669"/>
    <property type="project" value="UniProtKB-UniPathway"/>
</dbReference>
<evidence type="ECO:0000256" key="12">
    <source>
        <dbReference type="ARBA" id="ARBA00023136"/>
    </source>
</evidence>
<dbReference type="SUPFAM" id="SSF57850">
    <property type="entry name" value="RING/U-box"/>
    <property type="match status" value="1"/>
</dbReference>
<feature type="domain" description="RING-type" evidence="14">
    <location>
        <begin position="55"/>
        <end position="97"/>
    </location>
</feature>
<dbReference type="SMART" id="SM00184">
    <property type="entry name" value="RING"/>
    <property type="match status" value="1"/>
</dbReference>
<protein>
    <recommendedName>
        <fullName evidence="4">RING-type E3 ubiquitin transferase</fullName>
        <ecNumber evidence="4">2.3.2.27</ecNumber>
    </recommendedName>
</protein>
<dbReference type="EMBL" id="LR862135">
    <property type="protein sequence ID" value="CAD1841277.1"/>
    <property type="molecule type" value="Genomic_DNA"/>
</dbReference>
<organism evidence="15">
    <name type="scientific">Ananas comosus var. bracteatus</name>
    <name type="common">red pineapple</name>
    <dbReference type="NCBI Taxonomy" id="296719"/>
    <lineage>
        <taxon>Eukaryota</taxon>
        <taxon>Viridiplantae</taxon>
        <taxon>Streptophyta</taxon>
        <taxon>Embryophyta</taxon>
        <taxon>Tracheophyta</taxon>
        <taxon>Spermatophyta</taxon>
        <taxon>Magnoliopsida</taxon>
        <taxon>Liliopsida</taxon>
        <taxon>Poales</taxon>
        <taxon>Bromeliaceae</taxon>
        <taxon>Bromelioideae</taxon>
        <taxon>Ananas</taxon>
    </lineage>
</organism>
<evidence type="ECO:0000256" key="4">
    <source>
        <dbReference type="ARBA" id="ARBA00012483"/>
    </source>
</evidence>
<reference evidence="15" key="1">
    <citation type="submission" date="2020-07" db="EMBL/GenBank/DDBJ databases">
        <authorList>
            <person name="Lin J."/>
        </authorList>
    </citation>
    <scope>NUCLEOTIDE SEQUENCE</scope>
</reference>
<dbReference type="GO" id="GO:0061630">
    <property type="term" value="F:ubiquitin protein ligase activity"/>
    <property type="evidence" value="ECO:0007669"/>
    <property type="project" value="UniProtKB-EC"/>
</dbReference>
<evidence type="ECO:0000256" key="5">
    <source>
        <dbReference type="ARBA" id="ARBA00022679"/>
    </source>
</evidence>
<evidence type="ECO:0000256" key="7">
    <source>
        <dbReference type="ARBA" id="ARBA00022723"/>
    </source>
</evidence>
<proteinExistence type="predicted"/>
<keyword evidence="7" id="KW-0479">Metal-binding</keyword>
<keyword evidence="5" id="KW-0808">Transferase</keyword>
<dbReference type="GO" id="GO:0008270">
    <property type="term" value="F:zinc ion binding"/>
    <property type="evidence" value="ECO:0007669"/>
    <property type="project" value="UniProtKB-KW"/>
</dbReference>
<accession>A0A6V7QEE2</accession>
<dbReference type="InterPro" id="IPR013083">
    <property type="entry name" value="Znf_RING/FYVE/PHD"/>
</dbReference>
<dbReference type="AlphaFoldDB" id="A0A6V7QEE2"/>
<dbReference type="InterPro" id="IPR044600">
    <property type="entry name" value="ATL1/ATL16-like"/>
</dbReference>
<dbReference type="EC" id="2.3.2.27" evidence="4"/>
<evidence type="ECO:0000256" key="13">
    <source>
        <dbReference type="PROSITE-ProRule" id="PRU00175"/>
    </source>
</evidence>
<keyword evidence="12" id="KW-0472">Membrane</keyword>
<keyword evidence="8 13" id="KW-0863">Zinc-finger</keyword>
<dbReference type="PANTHER" id="PTHR46913">
    <property type="entry name" value="RING-H2 FINGER PROTEIN ATL16"/>
    <property type="match status" value="1"/>
</dbReference>
<keyword evidence="11" id="KW-1133">Transmembrane helix</keyword>
<evidence type="ECO:0000256" key="8">
    <source>
        <dbReference type="ARBA" id="ARBA00022771"/>
    </source>
</evidence>
<keyword evidence="10" id="KW-0862">Zinc</keyword>
<dbReference type="UniPathway" id="UPA00143"/>
<comment type="subcellular location">
    <subcellularLocation>
        <location evidence="2">Membrane</location>
        <topology evidence="2">Single-pass membrane protein</topology>
    </subcellularLocation>
</comment>
<keyword evidence="9" id="KW-0833">Ubl conjugation pathway</keyword>
<evidence type="ECO:0000256" key="9">
    <source>
        <dbReference type="ARBA" id="ARBA00022786"/>
    </source>
</evidence>